<dbReference type="EMBL" id="ML734953">
    <property type="protein sequence ID" value="KAB8208047.1"/>
    <property type="molecule type" value="Genomic_DNA"/>
</dbReference>
<dbReference type="AlphaFoldDB" id="A0A5N6DST2"/>
<evidence type="ECO:0000313" key="2">
    <source>
        <dbReference type="Proteomes" id="UP000326532"/>
    </source>
</evidence>
<accession>A0A5N6DST2</accession>
<organism evidence="1 2">
    <name type="scientific">Aspergillus parasiticus</name>
    <dbReference type="NCBI Taxonomy" id="5067"/>
    <lineage>
        <taxon>Eukaryota</taxon>
        <taxon>Fungi</taxon>
        <taxon>Dikarya</taxon>
        <taxon>Ascomycota</taxon>
        <taxon>Pezizomycotina</taxon>
        <taxon>Eurotiomycetes</taxon>
        <taxon>Eurotiomycetidae</taxon>
        <taxon>Eurotiales</taxon>
        <taxon>Aspergillaceae</taxon>
        <taxon>Aspergillus</taxon>
        <taxon>Aspergillus subgen. Circumdati</taxon>
    </lineage>
</organism>
<reference evidence="1 2" key="1">
    <citation type="submission" date="2019-04" db="EMBL/GenBank/DDBJ databases">
        <title>Fungal friends and foes A comparative genomics study of 23 Aspergillus species from section Flavi.</title>
        <authorList>
            <consortium name="DOE Joint Genome Institute"/>
            <person name="Kjaerbolling I."/>
            <person name="Vesth T.C."/>
            <person name="Frisvad J.C."/>
            <person name="Nybo J.L."/>
            <person name="Theobald S."/>
            <person name="Kildgaard S."/>
            <person name="Petersen T.I."/>
            <person name="Kuo A."/>
            <person name="Sato A."/>
            <person name="Lyhne E.K."/>
            <person name="Kogle M.E."/>
            <person name="Wiebenga A."/>
            <person name="Kun R.S."/>
            <person name="Lubbers R.J."/>
            <person name="Makela M.R."/>
            <person name="Barry K."/>
            <person name="Chovatia M."/>
            <person name="Clum A."/>
            <person name="Daum C."/>
            <person name="Haridas S."/>
            <person name="He G."/>
            <person name="LaButti K."/>
            <person name="Lipzen A."/>
            <person name="Mondo S."/>
            <person name="Pangilinan J."/>
            <person name="Riley R."/>
            <person name="Salamov A."/>
            <person name="Simmons B.A."/>
            <person name="Magnuson J.K."/>
            <person name="Henrissat B."/>
            <person name="Mortensen U.H."/>
            <person name="Larsen T.O."/>
            <person name="De vries R.P."/>
            <person name="Grigoriev I.V."/>
            <person name="Machida M."/>
            <person name="Baker S.E."/>
            <person name="Andersen M.R."/>
        </authorList>
    </citation>
    <scope>NUCLEOTIDE SEQUENCE [LARGE SCALE GENOMIC DNA]</scope>
    <source>
        <strain evidence="1 2">CBS 117618</strain>
    </source>
</reference>
<gene>
    <name evidence="1" type="ORF">BDV34DRAFT_191023</name>
</gene>
<protein>
    <submittedName>
        <fullName evidence="1">Uncharacterized protein</fullName>
    </submittedName>
</protein>
<keyword evidence="2" id="KW-1185">Reference proteome</keyword>
<evidence type="ECO:0000313" key="1">
    <source>
        <dbReference type="EMBL" id="KAB8208047.1"/>
    </source>
</evidence>
<proteinExistence type="predicted"/>
<dbReference type="Proteomes" id="UP000326532">
    <property type="component" value="Unassembled WGS sequence"/>
</dbReference>
<name>A0A5N6DST2_ASPPA</name>
<sequence length="112" mass="12717">MHPSRYWRRPRTVDLASATEEDLLTPPPWLLSSVEPSLTWSIQVGDSPNRPIVIAISIASIQRLDHRPFEQVRWPGLGTTARSSCSCWHHSWRAHLPIRIHNHSPPTGMSGQ</sequence>
<dbReference type="VEuPathDB" id="FungiDB:BDV34DRAFT_191023"/>